<feature type="transmembrane region" description="Helical" evidence="2">
    <location>
        <begin position="196"/>
        <end position="213"/>
    </location>
</feature>
<keyword evidence="2" id="KW-0812">Transmembrane</keyword>
<dbReference type="EMBL" id="JBHPBY010000009">
    <property type="protein sequence ID" value="MFC1848853.1"/>
    <property type="molecule type" value="Genomic_DNA"/>
</dbReference>
<feature type="transmembrane region" description="Helical" evidence="2">
    <location>
        <begin position="39"/>
        <end position="61"/>
    </location>
</feature>
<sequence length="804" mass="90583">MTISSQFRGVSLAFVTAFVTLGTQILVHRIVSAKLLNNYAFLVISLTMLGFAFSGVILSFLLPKFLKSFSNAVNICSALFVFSMILCTTVFYRVPVGSQVLSSRTGFIKSFLFYMPLALLYAIPFAFCGFILGALLSSQEFATRRIYFYDLLGSAIGALVVLPSITYFGVERSILIFSALLVIGSVVLFPPRSYKIWAVVTVCFVLLLLSFVAPETFFKMNYPENSILAHTEWYGLEYTTWDPIARIEISKIKKTINPQKFNFPCLIGSNHSFISRIKYMLTQNNYAFTFAVDYDGHRSSLTGIEQTIYAAAYQAISVENPRVLVIGVGGGYDILTALYFKASQIFGIEVNKATIRILRQKYQPYFRHWVEDPRVHLIHGEGRHFLVKSEETFDIIQLSGVDTYSGTAGSAHVFSENYLYTEEALSLYLSRLSPDGMLNLMRLELKPPREMLRALTTAVAALRNSGIREPARHILMLTATSSNFTAMLIKKTPFTPKELRRVETWAGQCEFFNISGGRGLLSYPQSFYQTFLDSGDLRAERRRIDEYPFDIRPVNDDRPFFFKYSYWWHLFTDHPIVKHSIPVLEISLLILFILIGFSALLCIYLPLRYLSRKMVKPDAIMRYGTLFAAVGLGYLAIEISLLQKFGLFLGHPNYALSVVLASLLFSTGVGSLQSSKTMSYLKNLRFVSYTLASLILLEYFLFLPRLPELMTISFTFKAGLVFSLIFPLGFLQGIFVPYTLNRMKEIGSASFIPWAWGINGIFSVLSPIVSIGLSVSWGINALLLSAIPIYLIAGLVFPDARSKK</sequence>
<feature type="transmembrane region" description="Helical" evidence="2">
    <location>
        <begin position="173"/>
        <end position="189"/>
    </location>
</feature>
<keyword evidence="2" id="KW-1133">Transmembrane helix</keyword>
<keyword evidence="4" id="KW-1185">Reference proteome</keyword>
<dbReference type="SUPFAM" id="SSF53335">
    <property type="entry name" value="S-adenosyl-L-methionine-dependent methyltransferases"/>
    <property type="match status" value="1"/>
</dbReference>
<feature type="transmembrane region" description="Helical" evidence="2">
    <location>
        <begin position="147"/>
        <end position="167"/>
    </location>
</feature>
<reference evidence="3 4" key="1">
    <citation type="submission" date="2024-09" db="EMBL/GenBank/DDBJ databases">
        <title>Laminarin stimulates single cell rates of sulfate reduction while oxygen inhibits transcriptomic activity in coastal marine sediment.</title>
        <authorList>
            <person name="Lindsay M."/>
            <person name="Orcutt B."/>
            <person name="Emerson D."/>
            <person name="Stepanauskas R."/>
            <person name="D'Angelo T."/>
        </authorList>
    </citation>
    <scope>NUCLEOTIDE SEQUENCE [LARGE SCALE GENOMIC DNA]</scope>
    <source>
        <strain evidence="3">SAG AM-311-K15</strain>
    </source>
</reference>
<evidence type="ECO:0000313" key="3">
    <source>
        <dbReference type="EMBL" id="MFC1848853.1"/>
    </source>
</evidence>
<proteinExistence type="predicted"/>
<name>A0ABV6YRM4_UNCC1</name>
<dbReference type="InterPro" id="IPR029063">
    <property type="entry name" value="SAM-dependent_MTases_sf"/>
</dbReference>
<dbReference type="PANTHER" id="PTHR43317:SF1">
    <property type="entry name" value="THERMOSPERMINE SYNTHASE ACAULIS5"/>
    <property type="match status" value="1"/>
</dbReference>
<keyword evidence="1" id="KW-0620">Polyamine biosynthesis</keyword>
<feature type="transmembrane region" description="Helical" evidence="2">
    <location>
        <begin position="684"/>
        <end position="702"/>
    </location>
</feature>
<feature type="transmembrane region" description="Helical" evidence="2">
    <location>
        <begin position="654"/>
        <end position="672"/>
    </location>
</feature>
<organism evidence="3 4">
    <name type="scientific">candidate division CSSED10-310 bacterium</name>
    <dbReference type="NCBI Taxonomy" id="2855610"/>
    <lineage>
        <taxon>Bacteria</taxon>
        <taxon>Bacteria division CSSED10-310</taxon>
    </lineage>
</organism>
<gene>
    <name evidence="3" type="ORF">ACFL27_01480</name>
</gene>
<keyword evidence="2" id="KW-0472">Membrane</keyword>
<feature type="transmembrane region" description="Helical" evidence="2">
    <location>
        <begin position="777"/>
        <end position="797"/>
    </location>
</feature>
<protein>
    <recommendedName>
        <fullName evidence="5">SAM-dependent methyltransferase</fullName>
    </recommendedName>
</protein>
<feature type="transmembrane region" description="Helical" evidence="2">
    <location>
        <begin position="751"/>
        <end position="771"/>
    </location>
</feature>
<evidence type="ECO:0000256" key="2">
    <source>
        <dbReference type="SAM" id="Phobius"/>
    </source>
</evidence>
<feature type="transmembrane region" description="Helical" evidence="2">
    <location>
        <begin position="586"/>
        <end position="607"/>
    </location>
</feature>
<dbReference type="CDD" id="cd02440">
    <property type="entry name" value="AdoMet_MTases"/>
    <property type="match status" value="1"/>
</dbReference>
<evidence type="ECO:0000313" key="4">
    <source>
        <dbReference type="Proteomes" id="UP001594351"/>
    </source>
</evidence>
<evidence type="ECO:0008006" key="5">
    <source>
        <dbReference type="Google" id="ProtNLM"/>
    </source>
</evidence>
<feature type="transmembrane region" description="Helical" evidence="2">
    <location>
        <begin position="714"/>
        <end position="739"/>
    </location>
</feature>
<accession>A0ABV6YRM4</accession>
<dbReference type="PANTHER" id="PTHR43317">
    <property type="entry name" value="THERMOSPERMINE SYNTHASE ACAULIS5"/>
    <property type="match status" value="1"/>
</dbReference>
<feature type="transmembrane region" description="Helical" evidence="2">
    <location>
        <begin position="73"/>
        <end position="92"/>
    </location>
</feature>
<dbReference type="Proteomes" id="UP001594351">
    <property type="component" value="Unassembled WGS sequence"/>
</dbReference>
<evidence type="ECO:0000256" key="1">
    <source>
        <dbReference type="ARBA" id="ARBA00023115"/>
    </source>
</evidence>
<comment type="caution">
    <text evidence="3">The sequence shown here is derived from an EMBL/GenBank/DDBJ whole genome shotgun (WGS) entry which is preliminary data.</text>
</comment>
<feature type="transmembrane region" description="Helical" evidence="2">
    <location>
        <begin position="619"/>
        <end position="642"/>
    </location>
</feature>
<feature type="transmembrane region" description="Helical" evidence="2">
    <location>
        <begin position="112"/>
        <end position="135"/>
    </location>
</feature>
<dbReference type="Gene3D" id="3.40.50.150">
    <property type="entry name" value="Vaccinia Virus protein VP39"/>
    <property type="match status" value="1"/>
</dbReference>